<organism evidence="1 2">
    <name type="scientific">Candidatus Flavonifractor merdigallinarum</name>
    <dbReference type="NCBI Taxonomy" id="2838589"/>
    <lineage>
        <taxon>Bacteria</taxon>
        <taxon>Bacillati</taxon>
        <taxon>Bacillota</taxon>
        <taxon>Clostridia</taxon>
        <taxon>Eubacteriales</taxon>
        <taxon>Oscillospiraceae</taxon>
        <taxon>Flavonifractor</taxon>
    </lineage>
</organism>
<dbReference type="AlphaFoldDB" id="A0A9D1Y6W4"/>
<dbReference type="EMBL" id="DXDX01000052">
    <property type="protein sequence ID" value="HIY20789.1"/>
    <property type="molecule type" value="Genomic_DNA"/>
</dbReference>
<proteinExistence type="predicted"/>
<reference evidence="1" key="2">
    <citation type="submission" date="2021-04" db="EMBL/GenBank/DDBJ databases">
        <authorList>
            <person name="Gilroy R."/>
        </authorList>
    </citation>
    <scope>NUCLEOTIDE SEQUENCE</scope>
    <source>
        <strain evidence="1">ChiBcec16_6824</strain>
    </source>
</reference>
<name>A0A9D1Y6W4_9FIRM</name>
<evidence type="ECO:0000313" key="2">
    <source>
        <dbReference type="Proteomes" id="UP000823868"/>
    </source>
</evidence>
<dbReference type="InterPro" id="IPR032243">
    <property type="entry name" value="DUF5044"/>
</dbReference>
<evidence type="ECO:0000313" key="1">
    <source>
        <dbReference type="EMBL" id="HIY20789.1"/>
    </source>
</evidence>
<protein>
    <submittedName>
        <fullName evidence="1">DUF5044 domain-containing protein</fullName>
    </submittedName>
</protein>
<comment type="caution">
    <text evidence="1">The sequence shown here is derived from an EMBL/GenBank/DDBJ whole genome shotgun (WGS) entry which is preliminary data.</text>
</comment>
<accession>A0A9D1Y6W4</accession>
<dbReference type="Pfam" id="PF16447">
    <property type="entry name" value="DUF5044"/>
    <property type="match status" value="1"/>
</dbReference>
<reference evidence="1" key="1">
    <citation type="journal article" date="2021" name="PeerJ">
        <title>Extensive microbial diversity within the chicken gut microbiome revealed by metagenomics and culture.</title>
        <authorList>
            <person name="Gilroy R."/>
            <person name="Ravi A."/>
            <person name="Getino M."/>
            <person name="Pursley I."/>
            <person name="Horton D.L."/>
            <person name="Alikhan N.F."/>
            <person name="Baker D."/>
            <person name="Gharbi K."/>
            <person name="Hall N."/>
            <person name="Watson M."/>
            <person name="Adriaenssens E.M."/>
            <person name="Foster-Nyarko E."/>
            <person name="Jarju S."/>
            <person name="Secka A."/>
            <person name="Antonio M."/>
            <person name="Oren A."/>
            <person name="Chaudhuri R.R."/>
            <person name="La Ragione R."/>
            <person name="Hildebrand F."/>
            <person name="Pallen M.J."/>
        </authorList>
    </citation>
    <scope>NUCLEOTIDE SEQUENCE</scope>
    <source>
        <strain evidence="1">ChiBcec16_6824</strain>
    </source>
</reference>
<dbReference type="Proteomes" id="UP000823868">
    <property type="component" value="Unassembled WGS sequence"/>
</dbReference>
<sequence length="213" mass="23867">MSRLFHKTPTRGGKLRRDLVCFLLLGVLGWVLLDFPCFTQQQAFEALEGRNFYGEGQVLRTLEGENGHQYRITRAGHACAWEQVWPVLFSRFLWQPGRMEIVPDDPSTPLVALPVDADFLPGVVAVLCHDSSIVRVTAEYPALSNAPEAEGWQKILLSSTDCRNNCFLLTAPAEEAAFLDAQATDALVLTGYNHEGAVVWRSPQPDWSFYGWK</sequence>
<gene>
    <name evidence="1" type="ORF">H9841_02670</name>
</gene>